<dbReference type="InterPro" id="IPR036097">
    <property type="entry name" value="HisK_dim/P_sf"/>
</dbReference>
<feature type="transmembrane region" description="Helical" evidence="11">
    <location>
        <begin position="55"/>
        <end position="80"/>
    </location>
</feature>
<keyword evidence="6 11" id="KW-0812">Transmembrane</keyword>
<dbReference type="CDD" id="cd00075">
    <property type="entry name" value="HATPase"/>
    <property type="match status" value="1"/>
</dbReference>
<evidence type="ECO:0000259" key="13">
    <source>
        <dbReference type="PROSITE" id="PS50885"/>
    </source>
</evidence>
<dbReference type="CDD" id="cd06225">
    <property type="entry name" value="HAMP"/>
    <property type="match status" value="1"/>
</dbReference>
<evidence type="ECO:0000313" key="15">
    <source>
        <dbReference type="Proteomes" id="UP000239549"/>
    </source>
</evidence>
<dbReference type="AlphaFoldDB" id="A0A2L2XDS4"/>
<dbReference type="InterPro" id="IPR003594">
    <property type="entry name" value="HATPase_dom"/>
</dbReference>
<evidence type="ECO:0000256" key="5">
    <source>
        <dbReference type="ARBA" id="ARBA00022679"/>
    </source>
</evidence>
<accession>A0A2L2XDS4</accession>
<evidence type="ECO:0000313" key="14">
    <source>
        <dbReference type="EMBL" id="GBF32376.1"/>
    </source>
</evidence>
<evidence type="ECO:0000256" key="11">
    <source>
        <dbReference type="SAM" id="Phobius"/>
    </source>
</evidence>
<feature type="domain" description="Histidine kinase" evidence="12">
    <location>
        <begin position="177"/>
        <end position="392"/>
    </location>
</feature>
<dbReference type="Gene3D" id="6.10.340.10">
    <property type="match status" value="1"/>
</dbReference>
<evidence type="ECO:0000256" key="2">
    <source>
        <dbReference type="ARBA" id="ARBA00004141"/>
    </source>
</evidence>
<name>A0A2L2XDS4_9FIRM</name>
<proteinExistence type="predicted"/>
<keyword evidence="5" id="KW-0808">Transferase</keyword>
<reference evidence="15" key="1">
    <citation type="submission" date="2018-02" db="EMBL/GenBank/DDBJ databases">
        <title>Genome sequence of Desulfocucumis palustris strain NAW-5.</title>
        <authorList>
            <person name="Watanabe M."/>
            <person name="Kojima H."/>
            <person name="Fukui M."/>
        </authorList>
    </citation>
    <scope>NUCLEOTIDE SEQUENCE [LARGE SCALE GENOMIC DNA]</scope>
    <source>
        <strain evidence="15">NAW-5</strain>
    </source>
</reference>
<keyword evidence="9" id="KW-0902">Two-component regulatory system</keyword>
<evidence type="ECO:0000256" key="1">
    <source>
        <dbReference type="ARBA" id="ARBA00000085"/>
    </source>
</evidence>
<dbReference type="Pfam" id="PF00512">
    <property type="entry name" value="HisKA"/>
    <property type="match status" value="1"/>
</dbReference>
<evidence type="ECO:0000256" key="6">
    <source>
        <dbReference type="ARBA" id="ARBA00022692"/>
    </source>
</evidence>
<keyword evidence="7 14" id="KW-0418">Kinase</keyword>
<evidence type="ECO:0000256" key="4">
    <source>
        <dbReference type="ARBA" id="ARBA00022553"/>
    </source>
</evidence>
<dbReference type="Gene3D" id="3.30.565.10">
    <property type="entry name" value="Histidine kinase-like ATPase, C-terminal domain"/>
    <property type="match status" value="1"/>
</dbReference>
<feature type="domain" description="HAMP" evidence="13">
    <location>
        <begin position="116"/>
        <end position="169"/>
    </location>
</feature>
<dbReference type="PROSITE" id="PS50109">
    <property type="entry name" value="HIS_KIN"/>
    <property type="match status" value="1"/>
</dbReference>
<evidence type="ECO:0000256" key="8">
    <source>
        <dbReference type="ARBA" id="ARBA00022989"/>
    </source>
</evidence>
<dbReference type="Gene3D" id="1.10.287.130">
    <property type="match status" value="1"/>
</dbReference>
<evidence type="ECO:0000256" key="9">
    <source>
        <dbReference type="ARBA" id="ARBA00023012"/>
    </source>
</evidence>
<dbReference type="InterPro" id="IPR005467">
    <property type="entry name" value="His_kinase_dom"/>
</dbReference>
<dbReference type="PROSITE" id="PS50885">
    <property type="entry name" value="HAMP"/>
    <property type="match status" value="1"/>
</dbReference>
<feature type="transmembrane region" description="Helical" evidence="11">
    <location>
        <begin position="87"/>
        <end position="110"/>
    </location>
</feature>
<sequence length="404" mass="45500">MRNKFVLFMVNLFKMIKALLIILSAVFKVFSRLIHHLFKTITNKLRFSITFKITATYVFLFLLIFSLMSVGITVSFSFYIKNNEPEYYVLFLATILVIFNIIGLVSIIFFGSKASRRLLAPIKVMTGTVKQISINALDKKLDVSGSKDELKDLAKTFNDMLDRIQKSVEQQNQFVSDASHELRTPIAVIQGYADLLNRWGKNDPRVLEESISAIKSEAVSMKSLVEKLLFLARGDKNTQRVEKTDFLLSEVINEILKETRLIDKSHHILSEQNEDLIIHADQKLIKEAVRIFMDNSIKFTPAGGTIKLNLYGKNKRAFISIEDTGIGISREDLPHIFNRFYRADKSRTKSSGGTGLGLAIAKWIIDNHHGKIDVWSELNAGTVVRIGLPLKATGKSATGGGSRV</sequence>
<dbReference type="InterPro" id="IPR003660">
    <property type="entry name" value="HAMP_dom"/>
</dbReference>
<dbReference type="InterPro" id="IPR003661">
    <property type="entry name" value="HisK_dim/P_dom"/>
</dbReference>
<dbReference type="GO" id="GO:0000155">
    <property type="term" value="F:phosphorelay sensor kinase activity"/>
    <property type="evidence" value="ECO:0007669"/>
    <property type="project" value="InterPro"/>
</dbReference>
<dbReference type="EC" id="2.7.13.3" evidence="3"/>
<dbReference type="PRINTS" id="PR00344">
    <property type="entry name" value="BCTRLSENSOR"/>
</dbReference>
<organism evidence="14 15">
    <name type="scientific">Desulfocucumis palustris</name>
    <dbReference type="NCBI Taxonomy" id="1898651"/>
    <lineage>
        <taxon>Bacteria</taxon>
        <taxon>Bacillati</taxon>
        <taxon>Bacillota</taxon>
        <taxon>Clostridia</taxon>
        <taxon>Eubacteriales</taxon>
        <taxon>Desulfocucumaceae</taxon>
        <taxon>Desulfocucumis</taxon>
    </lineage>
</organism>
<dbReference type="SMART" id="SM00388">
    <property type="entry name" value="HisKA"/>
    <property type="match status" value="1"/>
</dbReference>
<dbReference type="SUPFAM" id="SSF55874">
    <property type="entry name" value="ATPase domain of HSP90 chaperone/DNA topoisomerase II/histidine kinase"/>
    <property type="match status" value="1"/>
</dbReference>
<protein>
    <recommendedName>
        <fullName evidence="3">histidine kinase</fullName>
        <ecNumber evidence="3">2.7.13.3</ecNumber>
    </recommendedName>
</protein>
<keyword evidence="10 11" id="KW-0472">Membrane</keyword>
<dbReference type="InterPro" id="IPR004358">
    <property type="entry name" value="Sig_transdc_His_kin-like_C"/>
</dbReference>
<dbReference type="FunFam" id="1.10.287.130:FF:000001">
    <property type="entry name" value="Two-component sensor histidine kinase"/>
    <property type="match status" value="1"/>
</dbReference>
<dbReference type="PANTHER" id="PTHR45528">
    <property type="entry name" value="SENSOR HISTIDINE KINASE CPXA"/>
    <property type="match status" value="1"/>
</dbReference>
<comment type="catalytic activity">
    <reaction evidence="1">
        <text>ATP + protein L-histidine = ADP + protein N-phospho-L-histidine.</text>
        <dbReference type="EC" id="2.7.13.3"/>
    </reaction>
</comment>
<keyword evidence="8 11" id="KW-1133">Transmembrane helix</keyword>
<dbReference type="SUPFAM" id="SSF47384">
    <property type="entry name" value="Homodimeric domain of signal transducing histidine kinase"/>
    <property type="match status" value="1"/>
</dbReference>
<dbReference type="Pfam" id="PF00672">
    <property type="entry name" value="HAMP"/>
    <property type="match status" value="1"/>
</dbReference>
<dbReference type="Pfam" id="PF02518">
    <property type="entry name" value="HATPase_c"/>
    <property type="match status" value="1"/>
</dbReference>
<evidence type="ECO:0000256" key="7">
    <source>
        <dbReference type="ARBA" id="ARBA00022777"/>
    </source>
</evidence>
<dbReference type="PANTHER" id="PTHR45528:SF12">
    <property type="entry name" value="SENSOR HISTIDINE KINASE ARSS"/>
    <property type="match status" value="1"/>
</dbReference>
<dbReference type="GO" id="GO:0016020">
    <property type="term" value="C:membrane"/>
    <property type="evidence" value="ECO:0007669"/>
    <property type="project" value="UniProtKB-SubCell"/>
</dbReference>
<keyword evidence="4" id="KW-0597">Phosphoprotein</keyword>
<evidence type="ECO:0000256" key="3">
    <source>
        <dbReference type="ARBA" id="ARBA00012438"/>
    </source>
</evidence>
<dbReference type="SMART" id="SM00387">
    <property type="entry name" value="HATPase_c"/>
    <property type="match status" value="1"/>
</dbReference>
<dbReference type="SMART" id="SM00304">
    <property type="entry name" value="HAMP"/>
    <property type="match status" value="1"/>
</dbReference>
<dbReference type="InterPro" id="IPR050398">
    <property type="entry name" value="HssS/ArlS-like"/>
</dbReference>
<dbReference type="OrthoDB" id="112712at2"/>
<dbReference type="FunFam" id="3.30.565.10:FF:000006">
    <property type="entry name" value="Sensor histidine kinase WalK"/>
    <property type="match status" value="1"/>
</dbReference>
<dbReference type="InterPro" id="IPR036890">
    <property type="entry name" value="HATPase_C_sf"/>
</dbReference>
<comment type="caution">
    <text evidence="14">The sequence shown here is derived from an EMBL/GenBank/DDBJ whole genome shotgun (WGS) entry which is preliminary data.</text>
</comment>
<keyword evidence="15" id="KW-1185">Reference proteome</keyword>
<dbReference type="SUPFAM" id="SSF158472">
    <property type="entry name" value="HAMP domain-like"/>
    <property type="match status" value="1"/>
</dbReference>
<dbReference type="CDD" id="cd00082">
    <property type="entry name" value="HisKA"/>
    <property type="match status" value="1"/>
</dbReference>
<gene>
    <name evidence="14" type="ORF">DCCM_0570</name>
</gene>
<evidence type="ECO:0000256" key="10">
    <source>
        <dbReference type="ARBA" id="ARBA00023136"/>
    </source>
</evidence>
<dbReference type="EMBL" id="BFAV01000028">
    <property type="protein sequence ID" value="GBF32376.1"/>
    <property type="molecule type" value="Genomic_DNA"/>
</dbReference>
<dbReference type="Proteomes" id="UP000239549">
    <property type="component" value="Unassembled WGS sequence"/>
</dbReference>
<comment type="subcellular location">
    <subcellularLocation>
        <location evidence="2">Membrane</location>
        <topology evidence="2">Multi-pass membrane protein</topology>
    </subcellularLocation>
</comment>
<evidence type="ECO:0000259" key="12">
    <source>
        <dbReference type="PROSITE" id="PS50109"/>
    </source>
</evidence>